<evidence type="ECO:0000313" key="4">
    <source>
        <dbReference type="EMBL" id="MBA8061374.1"/>
    </source>
</evidence>
<organism evidence="4 5">
    <name type="scientific">Citrobacter freundii</name>
    <dbReference type="NCBI Taxonomy" id="546"/>
    <lineage>
        <taxon>Bacteria</taxon>
        <taxon>Pseudomonadati</taxon>
        <taxon>Pseudomonadota</taxon>
        <taxon>Gammaproteobacteria</taxon>
        <taxon>Enterobacterales</taxon>
        <taxon>Enterobacteriaceae</taxon>
        <taxon>Citrobacter</taxon>
        <taxon>Citrobacter freundii complex</taxon>
    </lineage>
</organism>
<dbReference type="Pfam" id="PF09994">
    <property type="entry name" value="T6SS_Tle1-like_cat"/>
    <property type="match status" value="2"/>
</dbReference>
<proteinExistence type="predicted"/>
<evidence type="ECO:0000259" key="2">
    <source>
        <dbReference type="Pfam" id="PF09994"/>
    </source>
</evidence>
<sequence length="720" mass="80493">MSSEINLVFPCFAPPEFPEDGRLILSEEQVNANYKKQIKETEDFNNRLSAQVGVRLGFTCSQNLHISLFFDGTGNNEHNDTHKAKPPHPTNIAKLYHATYQDADGDGYFRYYIPGVGTPFPKIGEMDYSSDGLALATGGEDRINWGLLRLVDAMSYAIDPVHKRLDDSVAKGLLPDMRAHWPITGEVNRRNVINPFLKKLQAQLEQAKPHLLNMKLFIYGFSRGAAEARTFVNWLTQLPEPTMQSESQQLTLAGLPVSIEFLGLLDTVASVGAAHVLPGAAGHMGWADNTQQLPDESKFSGLIKCCRHFVAAHEQRLCFPLDSIRRPDGSYHSNTLEVVYPGMHSDVGGGYPARDQGKSCGGTSEILSQVVLHDMYLAAFDAGAPLAIQPPSVSKLIKDISPLRVMDGNSLLEFDVDSELAKRFNIWRQTLLNTTLQGTEEADKNQEGYHPYQLSQTLESAVIEQIGWITAWRIGRYANGSLTAQYFYKNAPQLDEAGLENEVETHDDKMKDIKEKRAGKQTEDESDQGIPDLDPTNAQYQLREAAREFQSDYKQWGRDINGSFMEKTKQVVLDVIPQHAVFLINGDDEDAEYQEIKQDGDRLYCQLFIDTLGTGIRTPPRADLLALYDDQIHDSRAWFMQSALGGREPWGGYFRYRMIYCGNLANKKLQLISAEGKVIGAQPTSNRVIYLVEPKTAYKGEVHKVQDLMTGITQTLSTST</sequence>
<dbReference type="EMBL" id="JABXRI010000001">
    <property type="protein sequence ID" value="MBA8061374.1"/>
    <property type="molecule type" value="Genomic_DNA"/>
</dbReference>
<dbReference type="PANTHER" id="PTHR33840:SF1">
    <property type="entry name" value="TLE1 PHOSPHOLIPASE DOMAIN-CONTAINING PROTEIN"/>
    <property type="match status" value="1"/>
</dbReference>
<feature type="region of interest" description="Disordered" evidence="1">
    <location>
        <begin position="502"/>
        <end position="535"/>
    </location>
</feature>
<protein>
    <submittedName>
        <fullName evidence="4">DUF2235 domain-containing protein</fullName>
    </submittedName>
</protein>
<dbReference type="Pfam" id="PF22137">
    <property type="entry name" value="T6SS_Tle1-like_C"/>
    <property type="match status" value="1"/>
</dbReference>
<reference evidence="4 5" key="1">
    <citation type="submission" date="2020-06" db="EMBL/GenBank/DDBJ databases">
        <title>REHAB project genomes.</title>
        <authorList>
            <person name="Shaw L.P."/>
        </authorList>
    </citation>
    <scope>NUCLEOTIDE SEQUENCE [LARGE SCALE GENOMIC DNA]</scope>
    <source>
        <strain evidence="4 5">RHBSTW-00116</strain>
    </source>
</reference>
<gene>
    <name evidence="4" type="ORF">HV077_02845</name>
</gene>
<dbReference type="InterPro" id="IPR018712">
    <property type="entry name" value="Tle1-like_cat"/>
</dbReference>
<feature type="domain" description="T6SS Phospholipase effector Tle1-like catalytic" evidence="2">
    <location>
        <begin position="67"/>
        <end position="236"/>
    </location>
</feature>
<name>A0A7W3D1N8_CITFR</name>
<dbReference type="InterPro" id="IPR054388">
    <property type="entry name" value="Tle1-like_C"/>
</dbReference>
<feature type="domain" description="T6SS Phospholipase effector Tle1-like C-terminal" evidence="3">
    <location>
        <begin position="420"/>
        <end position="694"/>
    </location>
</feature>
<evidence type="ECO:0000313" key="5">
    <source>
        <dbReference type="Proteomes" id="UP000591803"/>
    </source>
</evidence>
<accession>A0A7W3D1N8</accession>
<feature type="compositionally biased region" description="Basic and acidic residues" evidence="1">
    <location>
        <begin position="503"/>
        <end position="523"/>
    </location>
</feature>
<dbReference type="AlphaFoldDB" id="A0A7W3D1N8"/>
<feature type="domain" description="T6SS Phospholipase effector Tle1-like catalytic" evidence="2">
    <location>
        <begin position="247"/>
        <end position="375"/>
    </location>
</feature>
<comment type="caution">
    <text evidence="4">The sequence shown here is derived from an EMBL/GenBank/DDBJ whole genome shotgun (WGS) entry which is preliminary data.</text>
</comment>
<dbReference type="PANTHER" id="PTHR33840">
    <property type="match status" value="1"/>
</dbReference>
<evidence type="ECO:0000256" key="1">
    <source>
        <dbReference type="SAM" id="MobiDB-lite"/>
    </source>
</evidence>
<evidence type="ECO:0000259" key="3">
    <source>
        <dbReference type="Pfam" id="PF22137"/>
    </source>
</evidence>
<dbReference type="Proteomes" id="UP000591803">
    <property type="component" value="Unassembled WGS sequence"/>
</dbReference>